<proteinExistence type="predicted"/>
<comment type="caution">
    <text evidence="1">The sequence shown here is derived from an EMBL/GenBank/DDBJ whole genome shotgun (WGS) entry which is preliminary data.</text>
</comment>
<dbReference type="Proteomes" id="UP001211987">
    <property type="component" value="Unassembled WGS sequence"/>
</dbReference>
<sequence>MMEVHEVIEYYNQNGLNETLDYFDIDIIHKELRGKTVESRLVIDFYGKATIFIQPDLNENYEQFLKAHELGIINVI</sequence>
<evidence type="ECO:0000313" key="2">
    <source>
        <dbReference type="Proteomes" id="UP001211987"/>
    </source>
</evidence>
<accession>A0AB35IQV4</accession>
<reference evidence="1" key="1">
    <citation type="submission" date="2023-01" db="EMBL/GenBank/DDBJ databases">
        <title>Human gut microbiome strain richness.</title>
        <authorList>
            <person name="Chen-Liaw A."/>
        </authorList>
    </citation>
    <scope>NUCLEOTIDE SEQUENCE</scope>
    <source>
        <strain evidence="1">1001217st2_G6_1001217B_191108</strain>
    </source>
</reference>
<evidence type="ECO:0000313" key="1">
    <source>
        <dbReference type="EMBL" id="MDB7085416.1"/>
    </source>
</evidence>
<dbReference type="RefSeq" id="WP_272019178.1">
    <property type="nucleotide sequence ID" value="NZ_JAQLKE010000039.1"/>
</dbReference>
<dbReference type="EMBL" id="JAQLKE010000039">
    <property type="protein sequence ID" value="MDB7085416.1"/>
    <property type="molecule type" value="Genomic_DNA"/>
</dbReference>
<dbReference type="AlphaFoldDB" id="A0AB35IQV4"/>
<organism evidence="1 2">
    <name type="scientific">Thomasclavelia ramosa</name>
    <dbReference type="NCBI Taxonomy" id="1547"/>
    <lineage>
        <taxon>Bacteria</taxon>
        <taxon>Bacillati</taxon>
        <taxon>Bacillota</taxon>
        <taxon>Erysipelotrichia</taxon>
        <taxon>Erysipelotrichales</taxon>
        <taxon>Coprobacillaceae</taxon>
        <taxon>Thomasclavelia</taxon>
    </lineage>
</organism>
<name>A0AB35IQV4_9FIRM</name>
<gene>
    <name evidence="1" type="ORF">PM738_16535</name>
</gene>
<protein>
    <submittedName>
        <fullName evidence="1">Uncharacterized protein</fullName>
    </submittedName>
</protein>